<comment type="caution">
    <text evidence="1">The sequence shown here is derived from an EMBL/GenBank/DDBJ whole genome shotgun (WGS) entry which is preliminary data.</text>
</comment>
<sequence length="80" mass="9398">MSEKSAGFDVHKVRRALSWAPGIKCRLDLEKTFETRRSRFQTHLSSYFLIRINWLNSQTCKSTSLRLRNPVMTTKSHQIT</sequence>
<dbReference type="AlphaFoldDB" id="A0A4U5MDQ9"/>
<accession>A0A4U5MDQ9</accession>
<reference evidence="1 2" key="1">
    <citation type="journal article" date="2015" name="Genome Biol.">
        <title>Comparative genomics of Steinernema reveals deeply conserved gene regulatory networks.</title>
        <authorList>
            <person name="Dillman A.R."/>
            <person name="Macchietto M."/>
            <person name="Porter C.F."/>
            <person name="Rogers A."/>
            <person name="Williams B."/>
            <person name="Antoshechkin I."/>
            <person name="Lee M.M."/>
            <person name="Goodwin Z."/>
            <person name="Lu X."/>
            <person name="Lewis E.E."/>
            <person name="Goodrich-Blair H."/>
            <person name="Stock S.P."/>
            <person name="Adams B.J."/>
            <person name="Sternberg P.W."/>
            <person name="Mortazavi A."/>
        </authorList>
    </citation>
    <scope>NUCLEOTIDE SEQUENCE [LARGE SCALE GENOMIC DNA]</scope>
    <source>
        <strain evidence="1 2">ALL</strain>
    </source>
</reference>
<dbReference type="Proteomes" id="UP000298663">
    <property type="component" value="Unassembled WGS sequence"/>
</dbReference>
<keyword evidence="2" id="KW-1185">Reference proteome</keyword>
<organism evidence="1 2">
    <name type="scientific">Steinernema carpocapsae</name>
    <name type="common">Entomopathogenic nematode</name>
    <dbReference type="NCBI Taxonomy" id="34508"/>
    <lineage>
        <taxon>Eukaryota</taxon>
        <taxon>Metazoa</taxon>
        <taxon>Ecdysozoa</taxon>
        <taxon>Nematoda</taxon>
        <taxon>Chromadorea</taxon>
        <taxon>Rhabditida</taxon>
        <taxon>Tylenchina</taxon>
        <taxon>Panagrolaimomorpha</taxon>
        <taxon>Strongyloidoidea</taxon>
        <taxon>Steinernematidae</taxon>
        <taxon>Steinernema</taxon>
    </lineage>
</organism>
<evidence type="ECO:0000313" key="1">
    <source>
        <dbReference type="EMBL" id="TKR67289.1"/>
    </source>
</evidence>
<evidence type="ECO:0000313" key="2">
    <source>
        <dbReference type="Proteomes" id="UP000298663"/>
    </source>
</evidence>
<gene>
    <name evidence="1" type="ORF">L596_023465</name>
</gene>
<dbReference type="EMBL" id="AZBU02000008">
    <property type="protein sequence ID" value="TKR67289.1"/>
    <property type="molecule type" value="Genomic_DNA"/>
</dbReference>
<reference evidence="1 2" key="2">
    <citation type="journal article" date="2019" name="G3 (Bethesda)">
        <title>Hybrid Assembly of the Genome of the Entomopathogenic Nematode Steinernema carpocapsae Identifies the X-Chromosome.</title>
        <authorList>
            <person name="Serra L."/>
            <person name="Macchietto M."/>
            <person name="Macias-Munoz A."/>
            <person name="McGill C.J."/>
            <person name="Rodriguez I.M."/>
            <person name="Rodriguez B."/>
            <person name="Murad R."/>
            <person name="Mortazavi A."/>
        </authorList>
    </citation>
    <scope>NUCLEOTIDE SEQUENCE [LARGE SCALE GENOMIC DNA]</scope>
    <source>
        <strain evidence="1 2">ALL</strain>
    </source>
</reference>
<protein>
    <submittedName>
        <fullName evidence="1">Uncharacterized protein</fullName>
    </submittedName>
</protein>
<proteinExistence type="predicted"/>
<name>A0A4U5MDQ9_STECR</name>